<keyword evidence="3" id="KW-1185">Reference proteome</keyword>
<feature type="transmembrane region" description="Helical" evidence="1">
    <location>
        <begin position="198"/>
        <end position="225"/>
    </location>
</feature>
<evidence type="ECO:0008006" key="4">
    <source>
        <dbReference type="Google" id="ProtNLM"/>
    </source>
</evidence>
<dbReference type="InterPro" id="IPR021552">
    <property type="entry name" value="ArsP_2"/>
</dbReference>
<keyword evidence="1" id="KW-1133">Transmembrane helix</keyword>
<dbReference type="Proteomes" id="UP000295711">
    <property type="component" value="Unassembled WGS sequence"/>
</dbReference>
<reference evidence="2 3" key="1">
    <citation type="submission" date="2019-03" db="EMBL/GenBank/DDBJ databases">
        <title>Genomic Encyclopedia of Type Strains, Phase IV (KMG-IV): sequencing the most valuable type-strain genomes for metagenomic binning, comparative biology and taxonomic classification.</title>
        <authorList>
            <person name="Goeker M."/>
        </authorList>
    </citation>
    <scope>NUCLEOTIDE SEQUENCE [LARGE SCALE GENOMIC DNA]</scope>
    <source>
        <strain evidence="2 3">DSM 28559</strain>
    </source>
</reference>
<feature type="transmembrane region" description="Helical" evidence="1">
    <location>
        <begin position="167"/>
        <end position="186"/>
    </location>
</feature>
<evidence type="ECO:0000313" key="3">
    <source>
        <dbReference type="Proteomes" id="UP000295711"/>
    </source>
</evidence>
<keyword evidence="1" id="KW-0472">Membrane</keyword>
<gene>
    <name evidence="2" type="ORF">EV212_103158</name>
</gene>
<organism evidence="2 3">
    <name type="scientific">Frisingicoccus caecimuris</name>
    <dbReference type="NCBI Taxonomy" id="1796636"/>
    <lineage>
        <taxon>Bacteria</taxon>
        <taxon>Bacillati</taxon>
        <taxon>Bacillota</taxon>
        <taxon>Clostridia</taxon>
        <taxon>Lachnospirales</taxon>
        <taxon>Lachnospiraceae</taxon>
        <taxon>Frisingicoccus</taxon>
    </lineage>
</organism>
<keyword evidence="1" id="KW-0812">Transmembrane</keyword>
<evidence type="ECO:0000313" key="2">
    <source>
        <dbReference type="EMBL" id="TCO85437.1"/>
    </source>
</evidence>
<feature type="transmembrane region" description="Helical" evidence="1">
    <location>
        <begin position="12"/>
        <end position="29"/>
    </location>
</feature>
<dbReference type="Pfam" id="PF11449">
    <property type="entry name" value="ArsP_2"/>
    <property type="match status" value="1"/>
</dbReference>
<protein>
    <recommendedName>
        <fullName evidence="4">Arsenic efflux protein</fullName>
    </recommendedName>
</protein>
<dbReference type="EMBL" id="SLXA01000003">
    <property type="protein sequence ID" value="TCO85437.1"/>
    <property type="molecule type" value="Genomic_DNA"/>
</dbReference>
<feature type="transmembrane region" description="Helical" evidence="1">
    <location>
        <begin position="262"/>
        <end position="282"/>
    </location>
</feature>
<sequence length="284" mass="30578">MYDIILDTLMDGIRLLPFLFVTYIVMEYIEHKMSAGTRRVVQASGRFGPLIGSIAGIFPQCGFSAAAASLYAGRVITRGTLIAIFLSTSDEMLPVFISQQVPVKVILSVLGMKVVIGMAAGFLVDVIFLMVKKEPEQEMDIHHMCEHDHCHCEDGILKSAFVHTAQIFFFIILVSFILNLVIAGIGEESLTEIVLNQPLIGSLISGIVGLIPNCAASVVITQLYLDGAMSLGAMMSGLLVGAGVGLIVLYRTNDSLRENLKITVILYVIGVAAGIAIDFLGITL</sequence>
<dbReference type="RefSeq" id="WP_132089715.1">
    <property type="nucleotide sequence ID" value="NZ_JANKAQ010000003.1"/>
</dbReference>
<comment type="caution">
    <text evidence="2">The sequence shown here is derived from an EMBL/GenBank/DDBJ whole genome shotgun (WGS) entry which is preliminary data.</text>
</comment>
<dbReference type="OrthoDB" id="9783550at2"/>
<proteinExistence type="predicted"/>
<feature type="transmembrane region" description="Helical" evidence="1">
    <location>
        <begin position="231"/>
        <end position="250"/>
    </location>
</feature>
<accession>A0A4R2LYE5</accession>
<evidence type="ECO:0000256" key="1">
    <source>
        <dbReference type="SAM" id="Phobius"/>
    </source>
</evidence>
<name>A0A4R2LYE5_9FIRM</name>
<dbReference type="AlphaFoldDB" id="A0A4R2LYE5"/>
<feature type="transmembrane region" description="Helical" evidence="1">
    <location>
        <begin position="50"/>
        <end position="73"/>
    </location>
</feature>
<dbReference type="NCBIfam" id="NF037962">
    <property type="entry name" value="arsenic_eff"/>
    <property type="match status" value="1"/>
</dbReference>
<feature type="transmembrane region" description="Helical" evidence="1">
    <location>
        <begin position="109"/>
        <end position="131"/>
    </location>
</feature>